<dbReference type="InterPro" id="IPR036890">
    <property type="entry name" value="HATPase_C_sf"/>
</dbReference>
<dbReference type="PANTHER" id="PTHR44936">
    <property type="entry name" value="SENSOR PROTEIN CREC"/>
    <property type="match status" value="1"/>
</dbReference>
<feature type="transmembrane region" description="Helical" evidence="24">
    <location>
        <begin position="604"/>
        <end position="628"/>
    </location>
</feature>
<dbReference type="CDD" id="cd00075">
    <property type="entry name" value="HATPase"/>
    <property type="match status" value="1"/>
</dbReference>
<dbReference type="Gene3D" id="3.30.565.10">
    <property type="entry name" value="Histidine kinase-like ATPase, C-terminal domain"/>
    <property type="match status" value="1"/>
</dbReference>
<evidence type="ECO:0000256" key="10">
    <source>
        <dbReference type="ARBA" id="ARBA00022741"/>
    </source>
</evidence>
<dbReference type="Pfam" id="PF02518">
    <property type="entry name" value="HATPase_c"/>
    <property type="match status" value="1"/>
</dbReference>
<evidence type="ECO:0000256" key="14">
    <source>
        <dbReference type="ARBA" id="ARBA00022842"/>
    </source>
</evidence>
<dbReference type="SUPFAM" id="SSF158472">
    <property type="entry name" value="HAMP domain-like"/>
    <property type="match status" value="1"/>
</dbReference>
<dbReference type="CDD" id="cd06225">
    <property type="entry name" value="HAMP"/>
    <property type="match status" value="1"/>
</dbReference>
<keyword evidence="9 24" id="KW-0812">Transmembrane</keyword>
<evidence type="ECO:0000259" key="25">
    <source>
        <dbReference type="PROSITE" id="PS50109"/>
    </source>
</evidence>
<feature type="transmembrane region" description="Helical" evidence="24">
    <location>
        <begin position="561"/>
        <end position="583"/>
    </location>
</feature>
<feature type="transmembrane region" description="Helical" evidence="24">
    <location>
        <begin position="413"/>
        <end position="430"/>
    </location>
</feature>
<feature type="transmembrane region" description="Helical" evidence="24">
    <location>
        <begin position="679"/>
        <end position="700"/>
    </location>
</feature>
<dbReference type="AlphaFoldDB" id="A0A2T8FBI3"/>
<proteinExistence type="predicted"/>
<dbReference type="InterPro" id="IPR003594">
    <property type="entry name" value="HATPase_dom"/>
</dbReference>
<dbReference type="Pfam" id="PF00512">
    <property type="entry name" value="HisKA"/>
    <property type="match status" value="1"/>
</dbReference>
<evidence type="ECO:0000256" key="15">
    <source>
        <dbReference type="ARBA" id="ARBA00022912"/>
    </source>
</evidence>
<comment type="subcellular location">
    <subcellularLocation>
        <location evidence="4">Cell membrane</location>
        <topology evidence="4">Multi-pass membrane protein</topology>
    </subcellularLocation>
</comment>
<evidence type="ECO:0000256" key="21">
    <source>
        <dbReference type="ARBA" id="ARBA00040454"/>
    </source>
</evidence>
<evidence type="ECO:0000256" key="8">
    <source>
        <dbReference type="ARBA" id="ARBA00022679"/>
    </source>
</evidence>
<feature type="transmembrane region" description="Helical" evidence="24">
    <location>
        <begin position="743"/>
        <end position="762"/>
    </location>
</feature>
<comment type="catalytic activity">
    <reaction evidence="1">
        <text>ATP + protein L-histidine = ADP + protein N-phospho-L-histidine.</text>
        <dbReference type="EC" id="2.7.13.3"/>
    </reaction>
</comment>
<dbReference type="GO" id="GO:0005524">
    <property type="term" value="F:ATP binding"/>
    <property type="evidence" value="ECO:0007669"/>
    <property type="project" value="UniProtKB-KW"/>
</dbReference>
<organism evidence="27 28">
    <name type="scientific">Nocardioides gansuensis</name>
    <dbReference type="NCBI Taxonomy" id="2138300"/>
    <lineage>
        <taxon>Bacteria</taxon>
        <taxon>Bacillati</taxon>
        <taxon>Actinomycetota</taxon>
        <taxon>Actinomycetes</taxon>
        <taxon>Propionibacteriales</taxon>
        <taxon>Nocardioidaceae</taxon>
        <taxon>Nocardioides</taxon>
    </lineage>
</organism>
<keyword evidence="19" id="KW-0843">Virulence</keyword>
<feature type="transmembrane region" description="Helical" evidence="24">
    <location>
        <begin position="648"/>
        <end position="667"/>
    </location>
</feature>
<dbReference type="PROSITE" id="PS50109">
    <property type="entry name" value="HIS_KIN"/>
    <property type="match status" value="1"/>
</dbReference>
<keyword evidence="16 24" id="KW-1133">Transmembrane helix</keyword>
<evidence type="ECO:0000256" key="11">
    <source>
        <dbReference type="ARBA" id="ARBA00022777"/>
    </source>
</evidence>
<dbReference type="SMART" id="SM00304">
    <property type="entry name" value="HAMP"/>
    <property type="match status" value="1"/>
</dbReference>
<dbReference type="Gene3D" id="1.10.287.130">
    <property type="match status" value="1"/>
</dbReference>
<sequence>MSARFDALTSIKTKLGVLVAASVVVAALLSALGSAAGVPALLTVPVAVALALAVTQLLAAGMVAPLRRMTEVTQQMAAGDYSGRVHATASDEVGRLAAAFNTMAADLARVDHERRDLIATVSHELRTPLAAMTAILENLADGVVPADPPRLAEALTQAERLRDLVTALLDLSRLEAGATHLEPQSVAVAPLVAECVEVVVASGRAGEYDVAVPADLEVAADPGRLRQLLVNVLDNAARHGSGEQPIRVTAGAHEGGWWLEVVDDGPGVPAADRERAFERFGTDATGGGGTGLGLAISRWVATLHGGTLRFLDPAPDSAGARIRLELPEAPAPAPEVPFAGEPQPVGRADPKPWVRVGMTDAPPARDVGAPSALDAVFGRSWPEGGDRYGLRVVLTSAAVGVLGGALVTHTLPGLSWLLVMLAAGAAAFATARRRADAFTISCTALSVLLVLPVALLDSWPFVGLCVFTAAGVFLIGVTGARTLPGFLLTGVSWPLASLRGLPWLGRSVRLVGSGGRAPAVVRTVVWSLLGLLVFGALFASADALFATWVDALVPNLTFNDLVLRSFVAFLVFGLTLAAAYLALNPPRVDPDRDRPAPLGNRFEWLVPVLLVDAVFLVFLAAQAAAVFGGHAYIEETTGLTYAEHVHQGFGQLTVATALTLLVVWAAARRAGDTAADRLWLRLSIGLLCVLTLVVVASALNRMRLYQEAYGFTTLRVTVDVFEAWLGLVVLAVMVLGVLGRGAWLPRFALLSGALSLLALAAVNPDAWVAGRNIDRYEATGRLDLRYLQSLSADATPVIVERLPEEVAGCVLQYLPADRLEEGQSPLAWNLGRTRAADALEGVDLPAPPGPADDPCSALYTQFGERG</sequence>
<dbReference type="Proteomes" id="UP000246018">
    <property type="component" value="Unassembled WGS sequence"/>
</dbReference>
<keyword evidence="17" id="KW-0902">Two-component regulatory system</keyword>
<keyword evidence="13" id="KW-0067">ATP-binding</keyword>
<dbReference type="InterPro" id="IPR050980">
    <property type="entry name" value="2C_sensor_his_kinase"/>
</dbReference>
<keyword evidence="7" id="KW-0597">Phosphoprotein</keyword>
<dbReference type="InterPro" id="IPR036097">
    <property type="entry name" value="HisK_dim/P_sf"/>
</dbReference>
<keyword evidence="18" id="KW-0346">Stress response</keyword>
<protein>
    <recommendedName>
        <fullName evidence="21">Signal transduction histidine-protein kinase/phosphatase MprB</fullName>
        <ecNumber evidence="5">2.7.13.3</ecNumber>
    </recommendedName>
    <alternativeName>
        <fullName evidence="22">Mycobacterial persistence regulator B</fullName>
    </alternativeName>
</protein>
<keyword evidence="6" id="KW-1003">Cell membrane</keyword>
<dbReference type="SMART" id="SM00388">
    <property type="entry name" value="HisKA"/>
    <property type="match status" value="1"/>
</dbReference>
<dbReference type="InterPro" id="IPR025291">
    <property type="entry name" value="DUF4153"/>
</dbReference>
<dbReference type="InterPro" id="IPR003661">
    <property type="entry name" value="HisK_dim/P_dom"/>
</dbReference>
<evidence type="ECO:0000256" key="20">
    <source>
        <dbReference type="ARBA" id="ARBA00023211"/>
    </source>
</evidence>
<comment type="caution">
    <text evidence="27">The sequence shown here is derived from an EMBL/GenBank/DDBJ whole genome shotgun (WGS) entry which is preliminary data.</text>
</comment>
<gene>
    <name evidence="27" type="ORF">DDE18_11805</name>
</gene>
<comment type="cofactor">
    <cofactor evidence="3">
        <name>Mg(2+)</name>
        <dbReference type="ChEBI" id="CHEBI:18420"/>
    </cofactor>
</comment>
<dbReference type="Gene3D" id="6.10.340.10">
    <property type="match status" value="1"/>
</dbReference>
<evidence type="ECO:0000256" key="1">
    <source>
        <dbReference type="ARBA" id="ARBA00000085"/>
    </source>
</evidence>
<evidence type="ECO:0000256" key="16">
    <source>
        <dbReference type="ARBA" id="ARBA00022989"/>
    </source>
</evidence>
<evidence type="ECO:0000256" key="22">
    <source>
        <dbReference type="ARBA" id="ARBA00041776"/>
    </source>
</evidence>
<keyword evidence="15" id="KW-0904">Protein phosphatase</keyword>
<evidence type="ECO:0000256" key="19">
    <source>
        <dbReference type="ARBA" id="ARBA00023026"/>
    </source>
</evidence>
<feature type="transmembrane region" description="Helical" evidence="24">
    <location>
        <begin position="45"/>
        <end position="66"/>
    </location>
</feature>
<dbReference type="CDD" id="cd00082">
    <property type="entry name" value="HisKA"/>
    <property type="match status" value="1"/>
</dbReference>
<evidence type="ECO:0000256" key="3">
    <source>
        <dbReference type="ARBA" id="ARBA00001946"/>
    </source>
</evidence>
<dbReference type="EC" id="2.7.13.3" evidence="5"/>
<dbReference type="OrthoDB" id="9757990at2"/>
<evidence type="ECO:0000256" key="6">
    <source>
        <dbReference type="ARBA" id="ARBA00022475"/>
    </source>
</evidence>
<dbReference type="SUPFAM" id="SSF47384">
    <property type="entry name" value="Homodimeric domain of signal transducing histidine kinase"/>
    <property type="match status" value="1"/>
</dbReference>
<dbReference type="GO" id="GO:0004721">
    <property type="term" value="F:phosphoprotein phosphatase activity"/>
    <property type="evidence" value="ECO:0007669"/>
    <property type="project" value="UniProtKB-KW"/>
</dbReference>
<name>A0A2T8FBI3_9ACTN</name>
<dbReference type="GO" id="GO:0005886">
    <property type="term" value="C:plasma membrane"/>
    <property type="evidence" value="ECO:0007669"/>
    <property type="project" value="UniProtKB-SubCell"/>
</dbReference>
<dbReference type="InterPro" id="IPR003660">
    <property type="entry name" value="HAMP_dom"/>
</dbReference>
<evidence type="ECO:0000256" key="9">
    <source>
        <dbReference type="ARBA" id="ARBA00022692"/>
    </source>
</evidence>
<evidence type="ECO:0000256" key="17">
    <source>
        <dbReference type="ARBA" id="ARBA00023012"/>
    </source>
</evidence>
<evidence type="ECO:0000259" key="26">
    <source>
        <dbReference type="PROSITE" id="PS50885"/>
    </source>
</evidence>
<feature type="domain" description="Histidine kinase" evidence="25">
    <location>
        <begin position="120"/>
        <end position="330"/>
    </location>
</feature>
<feature type="transmembrane region" description="Helical" evidence="24">
    <location>
        <begin position="461"/>
        <end position="480"/>
    </location>
</feature>
<dbReference type="Pfam" id="PF00672">
    <property type="entry name" value="HAMP"/>
    <property type="match status" value="1"/>
</dbReference>
<comment type="cofactor">
    <cofactor evidence="2">
        <name>Mn(2+)</name>
        <dbReference type="ChEBI" id="CHEBI:29035"/>
    </cofactor>
</comment>
<keyword evidence="28" id="KW-1185">Reference proteome</keyword>
<dbReference type="PANTHER" id="PTHR44936:SF9">
    <property type="entry name" value="SENSOR PROTEIN CREC"/>
    <property type="match status" value="1"/>
</dbReference>
<evidence type="ECO:0000256" key="24">
    <source>
        <dbReference type="SAM" id="Phobius"/>
    </source>
</evidence>
<evidence type="ECO:0000256" key="18">
    <source>
        <dbReference type="ARBA" id="ARBA00023016"/>
    </source>
</evidence>
<dbReference type="PRINTS" id="PR00344">
    <property type="entry name" value="BCTRLSENSOR"/>
</dbReference>
<feature type="transmembrane region" description="Helical" evidence="24">
    <location>
        <begin position="388"/>
        <end position="407"/>
    </location>
</feature>
<dbReference type="Pfam" id="PF13687">
    <property type="entry name" value="DUF4153"/>
    <property type="match status" value="1"/>
</dbReference>
<feature type="transmembrane region" description="Helical" evidence="24">
    <location>
        <begin position="720"/>
        <end position="738"/>
    </location>
</feature>
<keyword evidence="12" id="KW-0378">Hydrolase</keyword>
<evidence type="ECO:0000256" key="13">
    <source>
        <dbReference type="ARBA" id="ARBA00022840"/>
    </source>
</evidence>
<dbReference type="SUPFAM" id="SSF55874">
    <property type="entry name" value="ATPase domain of HSP90 chaperone/DNA topoisomerase II/histidine kinase"/>
    <property type="match status" value="1"/>
</dbReference>
<evidence type="ECO:0000256" key="4">
    <source>
        <dbReference type="ARBA" id="ARBA00004651"/>
    </source>
</evidence>
<dbReference type="SMART" id="SM00387">
    <property type="entry name" value="HATPase_c"/>
    <property type="match status" value="1"/>
</dbReference>
<dbReference type="GO" id="GO:0000155">
    <property type="term" value="F:phosphorelay sensor kinase activity"/>
    <property type="evidence" value="ECO:0007669"/>
    <property type="project" value="InterPro"/>
</dbReference>
<feature type="transmembrane region" description="Helical" evidence="24">
    <location>
        <begin position="437"/>
        <end position="455"/>
    </location>
</feature>
<reference evidence="27 28" key="1">
    <citation type="submission" date="2018-04" db="EMBL/GenBank/DDBJ databases">
        <title>Genome of Nocardioides gansuensis WSJ-1.</title>
        <authorList>
            <person name="Wu S."/>
            <person name="Wang G."/>
        </authorList>
    </citation>
    <scope>NUCLEOTIDE SEQUENCE [LARGE SCALE GENOMIC DNA]</scope>
    <source>
        <strain evidence="27 28">WSJ-1</strain>
    </source>
</reference>
<dbReference type="InterPro" id="IPR004358">
    <property type="entry name" value="Sig_transdc_His_kin-like_C"/>
</dbReference>
<feature type="region of interest" description="Disordered" evidence="23">
    <location>
        <begin position="331"/>
        <end position="351"/>
    </location>
</feature>
<keyword evidence="8" id="KW-0808">Transferase</keyword>
<dbReference type="InterPro" id="IPR005467">
    <property type="entry name" value="His_kinase_dom"/>
</dbReference>
<evidence type="ECO:0000256" key="2">
    <source>
        <dbReference type="ARBA" id="ARBA00001936"/>
    </source>
</evidence>
<keyword evidence="14" id="KW-0460">Magnesium</keyword>
<dbReference type="PROSITE" id="PS50885">
    <property type="entry name" value="HAMP"/>
    <property type="match status" value="1"/>
</dbReference>
<keyword evidence="11 27" id="KW-0418">Kinase</keyword>
<keyword evidence="20" id="KW-0464">Manganese</keyword>
<evidence type="ECO:0000256" key="7">
    <source>
        <dbReference type="ARBA" id="ARBA00022553"/>
    </source>
</evidence>
<keyword evidence="10" id="KW-0547">Nucleotide-binding</keyword>
<keyword evidence="24" id="KW-0472">Membrane</keyword>
<feature type="domain" description="HAMP" evidence="26">
    <location>
        <begin position="60"/>
        <end position="112"/>
    </location>
</feature>
<evidence type="ECO:0000313" key="27">
    <source>
        <dbReference type="EMBL" id="PVG83066.1"/>
    </source>
</evidence>
<evidence type="ECO:0000256" key="12">
    <source>
        <dbReference type="ARBA" id="ARBA00022801"/>
    </source>
</evidence>
<feature type="transmembrane region" description="Helical" evidence="24">
    <location>
        <begin position="519"/>
        <end position="541"/>
    </location>
</feature>
<dbReference type="EMBL" id="QDGZ01000004">
    <property type="protein sequence ID" value="PVG83066.1"/>
    <property type="molecule type" value="Genomic_DNA"/>
</dbReference>
<accession>A0A2T8FBI3</accession>
<evidence type="ECO:0000256" key="23">
    <source>
        <dbReference type="SAM" id="MobiDB-lite"/>
    </source>
</evidence>
<evidence type="ECO:0000256" key="5">
    <source>
        <dbReference type="ARBA" id="ARBA00012438"/>
    </source>
</evidence>
<evidence type="ECO:0000313" key="28">
    <source>
        <dbReference type="Proteomes" id="UP000246018"/>
    </source>
</evidence>